<dbReference type="InterPro" id="IPR058031">
    <property type="entry name" value="AAA_lid_NorR"/>
</dbReference>
<organism evidence="7 8">
    <name type="scientific">Acanthopleuribacter pedis</name>
    <dbReference type="NCBI Taxonomy" id="442870"/>
    <lineage>
        <taxon>Bacteria</taxon>
        <taxon>Pseudomonadati</taxon>
        <taxon>Acidobacteriota</taxon>
        <taxon>Holophagae</taxon>
        <taxon>Acanthopleuribacterales</taxon>
        <taxon>Acanthopleuribacteraceae</taxon>
        <taxon>Acanthopleuribacter</taxon>
    </lineage>
</organism>
<dbReference type="CDD" id="cd00009">
    <property type="entry name" value="AAA"/>
    <property type="match status" value="1"/>
</dbReference>
<dbReference type="SMART" id="SM00382">
    <property type="entry name" value="AAA"/>
    <property type="match status" value="1"/>
</dbReference>
<dbReference type="GO" id="GO:0006355">
    <property type="term" value="P:regulation of DNA-templated transcription"/>
    <property type="evidence" value="ECO:0007669"/>
    <property type="project" value="InterPro"/>
</dbReference>
<dbReference type="SMART" id="SM00065">
    <property type="entry name" value="GAF"/>
    <property type="match status" value="1"/>
</dbReference>
<dbReference type="Pfam" id="PF13185">
    <property type="entry name" value="GAF_2"/>
    <property type="match status" value="1"/>
</dbReference>
<keyword evidence="1" id="KW-0547">Nucleotide-binding</keyword>
<dbReference type="EMBL" id="JAFREP010000038">
    <property type="protein sequence ID" value="MBO1322531.1"/>
    <property type="molecule type" value="Genomic_DNA"/>
</dbReference>
<evidence type="ECO:0000259" key="6">
    <source>
        <dbReference type="PROSITE" id="PS50045"/>
    </source>
</evidence>
<dbReference type="PANTHER" id="PTHR32071:SF57">
    <property type="entry name" value="C4-DICARBOXYLATE TRANSPORT TRANSCRIPTIONAL REGULATORY PROTEIN DCTD"/>
    <property type="match status" value="1"/>
</dbReference>
<dbReference type="InterPro" id="IPR002078">
    <property type="entry name" value="Sigma_54_int"/>
</dbReference>
<dbReference type="Pfam" id="PF02954">
    <property type="entry name" value="HTH_8"/>
    <property type="match status" value="1"/>
</dbReference>
<evidence type="ECO:0000256" key="4">
    <source>
        <dbReference type="ARBA" id="ARBA00023125"/>
    </source>
</evidence>
<dbReference type="AlphaFoldDB" id="A0A8J7QBI2"/>
<dbReference type="SUPFAM" id="SSF55781">
    <property type="entry name" value="GAF domain-like"/>
    <property type="match status" value="1"/>
</dbReference>
<gene>
    <name evidence="7" type="ORF">J3U88_28920</name>
</gene>
<dbReference type="InterPro" id="IPR025662">
    <property type="entry name" value="Sigma_54_int_dom_ATP-bd_1"/>
</dbReference>
<dbReference type="RefSeq" id="WP_207862503.1">
    <property type="nucleotide sequence ID" value="NZ_JAFREP010000038.1"/>
</dbReference>
<dbReference type="GO" id="GO:0005524">
    <property type="term" value="F:ATP binding"/>
    <property type="evidence" value="ECO:0007669"/>
    <property type="project" value="UniProtKB-KW"/>
</dbReference>
<evidence type="ECO:0000256" key="1">
    <source>
        <dbReference type="ARBA" id="ARBA00022741"/>
    </source>
</evidence>
<dbReference type="PROSITE" id="PS50045">
    <property type="entry name" value="SIGMA54_INTERACT_4"/>
    <property type="match status" value="1"/>
</dbReference>
<dbReference type="PRINTS" id="PR01590">
    <property type="entry name" value="HTHFIS"/>
</dbReference>
<reference evidence="7" key="1">
    <citation type="submission" date="2021-03" db="EMBL/GenBank/DDBJ databases">
        <authorList>
            <person name="Wang G."/>
        </authorList>
    </citation>
    <scope>NUCLEOTIDE SEQUENCE</scope>
    <source>
        <strain evidence="7">KCTC 12899</strain>
    </source>
</reference>
<dbReference type="GO" id="GO:0043565">
    <property type="term" value="F:sequence-specific DNA binding"/>
    <property type="evidence" value="ECO:0007669"/>
    <property type="project" value="InterPro"/>
</dbReference>
<feature type="domain" description="Sigma-54 factor interaction" evidence="6">
    <location>
        <begin position="205"/>
        <end position="434"/>
    </location>
</feature>
<dbReference type="InterPro" id="IPR003018">
    <property type="entry name" value="GAF"/>
</dbReference>
<dbReference type="InterPro" id="IPR003593">
    <property type="entry name" value="AAA+_ATPase"/>
</dbReference>
<dbReference type="FunFam" id="3.40.50.300:FF:000006">
    <property type="entry name" value="DNA-binding transcriptional regulator NtrC"/>
    <property type="match status" value="1"/>
</dbReference>
<protein>
    <submittedName>
        <fullName evidence="7">Sigma 54-interacting transcriptional regulator</fullName>
    </submittedName>
</protein>
<dbReference type="InterPro" id="IPR029016">
    <property type="entry name" value="GAF-like_dom_sf"/>
</dbReference>
<comment type="caution">
    <text evidence="7">The sequence shown here is derived from an EMBL/GenBank/DDBJ whole genome shotgun (WGS) entry which is preliminary data.</text>
</comment>
<keyword evidence="3" id="KW-0805">Transcription regulation</keyword>
<dbReference type="SUPFAM" id="SSF52540">
    <property type="entry name" value="P-loop containing nucleoside triphosphate hydrolases"/>
    <property type="match status" value="1"/>
</dbReference>
<dbReference type="Gene3D" id="1.10.8.60">
    <property type="match status" value="1"/>
</dbReference>
<dbReference type="PANTHER" id="PTHR32071">
    <property type="entry name" value="TRANSCRIPTIONAL REGULATORY PROTEIN"/>
    <property type="match status" value="1"/>
</dbReference>
<evidence type="ECO:0000313" key="7">
    <source>
        <dbReference type="EMBL" id="MBO1322531.1"/>
    </source>
</evidence>
<keyword evidence="4" id="KW-0238">DNA-binding</keyword>
<dbReference type="Gene3D" id="1.10.10.60">
    <property type="entry name" value="Homeodomain-like"/>
    <property type="match status" value="1"/>
</dbReference>
<evidence type="ECO:0000256" key="2">
    <source>
        <dbReference type="ARBA" id="ARBA00022840"/>
    </source>
</evidence>
<dbReference type="Gene3D" id="3.40.50.300">
    <property type="entry name" value="P-loop containing nucleotide triphosphate hydrolases"/>
    <property type="match status" value="1"/>
</dbReference>
<dbReference type="PROSITE" id="PS00675">
    <property type="entry name" value="SIGMA54_INTERACT_1"/>
    <property type="match status" value="1"/>
</dbReference>
<keyword evidence="2" id="KW-0067">ATP-binding</keyword>
<name>A0A8J7QBI2_9BACT</name>
<dbReference type="InterPro" id="IPR009057">
    <property type="entry name" value="Homeodomain-like_sf"/>
</dbReference>
<sequence>MSDSKTRFLNSLGQARQKSMEAIGRKNLAWEKLLEISRQISSLDLDAVLKLILDHMIDMTGTCRGLLMLVEKNGSLAMKRAVNMEESPEFHISRGLAQQAVKERRLIVVEDVPTSQVANNHSVVNLGLKAILAVPLISREKVIGVMYVDSDELAHGLNEVDCAFVEAFAAQAAVAVENAQLHLKLKQDYLFLKEPLDEADRFDMIVYQSRGMQRIRHAIEKVLDNPITVLVQGESGTGKELVAHAIHYQGSRKNKRFVAQNTGALPDTLLESELFGHRKGSFSGATTDKIGLFEIANGGTVFLDELGEASPAMQVRLLRLLETGTFRRVGDTTDRATDVRIIAATHRDLKAEVAKGSFREDLFYRLSVFPIHLPPLRERREDIPLLVNHFIEEFNRKLHKSIHLIPKQVMDMLINREWKGNIRELKNFLYRMMVLSPDDRLNYDPTWFDPEQEPVATNTDETPDEKAFKTLQEVESDYIRYVLKAVSGNQSQAARILGMKRTTLLARMKKYAIKDV</sequence>
<accession>A0A8J7QBI2</accession>
<dbReference type="Gene3D" id="3.30.450.40">
    <property type="match status" value="1"/>
</dbReference>
<dbReference type="InterPro" id="IPR027417">
    <property type="entry name" value="P-loop_NTPase"/>
</dbReference>
<keyword evidence="8" id="KW-1185">Reference proteome</keyword>
<dbReference type="InterPro" id="IPR002197">
    <property type="entry name" value="HTH_Fis"/>
</dbReference>
<evidence type="ECO:0000313" key="8">
    <source>
        <dbReference type="Proteomes" id="UP000664417"/>
    </source>
</evidence>
<dbReference type="Proteomes" id="UP000664417">
    <property type="component" value="Unassembled WGS sequence"/>
</dbReference>
<evidence type="ECO:0000256" key="3">
    <source>
        <dbReference type="ARBA" id="ARBA00023015"/>
    </source>
</evidence>
<keyword evidence="5" id="KW-0804">Transcription</keyword>
<dbReference type="Pfam" id="PF25601">
    <property type="entry name" value="AAA_lid_14"/>
    <property type="match status" value="1"/>
</dbReference>
<dbReference type="Pfam" id="PF00158">
    <property type="entry name" value="Sigma54_activat"/>
    <property type="match status" value="1"/>
</dbReference>
<proteinExistence type="predicted"/>
<dbReference type="PROSITE" id="PS00676">
    <property type="entry name" value="SIGMA54_INTERACT_2"/>
    <property type="match status" value="1"/>
</dbReference>
<dbReference type="InterPro" id="IPR025943">
    <property type="entry name" value="Sigma_54_int_dom_ATP-bd_2"/>
</dbReference>
<dbReference type="SUPFAM" id="SSF46689">
    <property type="entry name" value="Homeodomain-like"/>
    <property type="match status" value="1"/>
</dbReference>
<evidence type="ECO:0000256" key="5">
    <source>
        <dbReference type="ARBA" id="ARBA00023163"/>
    </source>
</evidence>